<protein>
    <submittedName>
        <fullName evidence="2">Uncharacterized protein</fullName>
    </submittedName>
</protein>
<geneLocation type="plasmid" evidence="2">
    <name>pSLA2-M</name>
</geneLocation>
<dbReference type="AlphaFoldDB" id="F2Z8V6"/>
<reference evidence="2" key="2">
    <citation type="journal article" date="2011" name="Biosci. Biotechnol. Biochem.">
        <title>pSLA2-M of Streptomyces rochei is a composite linear plasmid characterized by self-defense genes and homology with pSLA2-L.</title>
        <authorList>
            <person name="Yang Y."/>
            <person name="Kurokawa T."/>
            <person name="Takahama Y."/>
            <person name="Nindita Y."/>
            <person name="Mochizuki S."/>
            <person name="Arakawa K."/>
            <person name="Endo S."/>
            <person name="Kinashi H."/>
        </authorList>
    </citation>
    <scope>NUCLEOTIDE SEQUENCE</scope>
    <source>
        <strain evidence="2">7434AN4</strain>
        <plasmid evidence="2">pSLA2-M</plasmid>
    </source>
</reference>
<feature type="region of interest" description="Disordered" evidence="1">
    <location>
        <begin position="41"/>
        <end position="77"/>
    </location>
</feature>
<proteinExistence type="predicted"/>
<feature type="compositionally biased region" description="Polar residues" evidence="1">
    <location>
        <begin position="1"/>
        <end position="10"/>
    </location>
</feature>
<feature type="region of interest" description="Disordered" evidence="1">
    <location>
        <begin position="1"/>
        <end position="26"/>
    </location>
</feature>
<evidence type="ECO:0000256" key="1">
    <source>
        <dbReference type="SAM" id="MobiDB-lite"/>
    </source>
</evidence>
<keyword evidence="2" id="KW-0614">Plasmid</keyword>
<accession>F2Z8V6</accession>
<reference evidence="2" key="1">
    <citation type="journal article" date="1994" name="J. Antibiot.">
        <title>Isolation and characterization of linear plasmids from lankacidin-producing Streptomyces species.</title>
        <authorList>
            <person name="Kinashi H."/>
            <person name="Mori E."/>
            <person name="Hatani A."/>
            <person name="Nimi O."/>
        </authorList>
    </citation>
    <scope>NUCLEOTIDE SEQUENCE</scope>
    <source>
        <strain evidence="2">7434AN4</strain>
        <plasmid evidence="2">pSLA2-M</plasmid>
    </source>
</reference>
<name>F2Z8V6_STRRO</name>
<evidence type="ECO:0000313" key="2">
    <source>
        <dbReference type="EMBL" id="BAK19886.1"/>
    </source>
</evidence>
<gene>
    <name evidence="2" type="primary">pSLA2-M.92</name>
</gene>
<dbReference type="EMBL" id="AB597522">
    <property type="protein sequence ID" value="BAK19886.1"/>
    <property type="molecule type" value="Genomic_DNA"/>
</dbReference>
<sequence length="77" mass="8622">MPGTAHSSTEAPMVAPTPPHLSPEQRERLEQLADAARLRMTLYPSPTPPPARRSSRSRQYPGGRPNPWRIARGRRRG</sequence>
<organism evidence="2">
    <name type="scientific">Streptomyces rochei</name>
    <name type="common">Streptomyces parvullus</name>
    <dbReference type="NCBI Taxonomy" id="1928"/>
    <lineage>
        <taxon>Bacteria</taxon>
        <taxon>Bacillati</taxon>
        <taxon>Actinomycetota</taxon>
        <taxon>Actinomycetes</taxon>
        <taxon>Kitasatosporales</taxon>
        <taxon>Streptomycetaceae</taxon>
        <taxon>Streptomyces</taxon>
        <taxon>Streptomyces rochei group</taxon>
    </lineage>
</organism>